<evidence type="ECO:0000256" key="4">
    <source>
        <dbReference type="ARBA" id="ARBA00022729"/>
    </source>
</evidence>
<dbReference type="Proteomes" id="UP000198809">
    <property type="component" value="Unassembled WGS sequence"/>
</dbReference>
<protein>
    <submittedName>
        <fullName evidence="10">Germination protein, Ger(X)C family</fullName>
    </submittedName>
</protein>
<keyword evidence="3" id="KW-0309">Germination</keyword>
<keyword evidence="7" id="KW-0449">Lipoprotein</keyword>
<evidence type="ECO:0000256" key="3">
    <source>
        <dbReference type="ARBA" id="ARBA00022544"/>
    </source>
</evidence>
<accession>A0A1H8ST29</accession>
<evidence type="ECO:0000313" key="10">
    <source>
        <dbReference type="EMBL" id="SEO81747.1"/>
    </source>
</evidence>
<dbReference type="STRING" id="1333845.SAMN04487895_11291"/>
<dbReference type="PROSITE" id="PS51257">
    <property type="entry name" value="PROKAR_LIPOPROTEIN"/>
    <property type="match status" value="1"/>
</dbReference>
<dbReference type="GO" id="GO:0009847">
    <property type="term" value="P:spore germination"/>
    <property type="evidence" value="ECO:0007669"/>
    <property type="project" value="InterPro"/>
</dbReference>
<keyword evidence="4" id="KW-0732">Signal</keyword>
<dbReference type="OrthoDB" id="1880153at2"/>
<evidence type="ECO:0000256" key="1">
    <source>
        <dbReference type="ARBA" id="ARBA00004635"/>
    </source>
</evidence>
<dbReference type="InterPro" id="IPR046953">
    <property type="entry name" value="Spore_GerAC-like_C"/>
</dbReference>
<organism evidence="10 11">
    <name type="scientific">Paenibacillus sophorae</name>
    <dbReference type="NCBI Taxonomy" id="1333845"/>
    <lineage>
        <taxon>Bacteria</taxon>
        <taxon>Bacillati</taxon>
        <taxon>Bacillota</taxon>
        <taxon>Bacilli</taxon>
        <taxon>Bacillales</taxon>
        <taxon>Paenibacillaceae</taxon>
        <taxon>Paenibacillus</taxon>
    </lineage>
</organism>
<name>A0A1H8ST29_9BACL</name>
<evidence type="ECO:0000256" key="7">
    <source>
        <dbReference type="ARBA" id="ARBA00023288"/>
    </source>
</evidence>
<keyword evidence="6" id="KW-0564">Palmitate</keyword>
<dbReference type="Pfam" id="PF05504">
    <property type="entry name" value="Spore_GerAC"/>
    <property type="match status" value="1"/>
</dbReference>
<dbReference type="AlphaFoldDB" id="A0A1H8ST29"/>
<dbReference type="PANTHER" id="PTHR35789:SF1">
    <property type="entry name" value="SPORE GERMINATION PROTEIN B3"/>
    <property type="match status" value="1"/>
</dbReference>
<dbReference type="InterPro" id="IPR057336">
    <property type="entry name" value="GerAC_N"/>
</dbReference>
<gene>
    <name evidence="10" type="ORF">SAMN04487895_11291</name>
</gene>
<evidence type="ECO:0000313" key="11">
    <source>
        <dbReference type="Proteomes" id="UP000198809"/>
    </source>
</evidence>
<dbReference type="EMBL" id="FODH01000012">
    <property type="protein sequence ID" value="SEO81747.1"/>
    <property type="molecule type" value="Genomic_DNA"/>
</dbReference>
<comment type="subcellular location">
    <subcellularLocation>
        <location evidence="1">Membrane</location>
        <topology evidence="1">Lipid-anchor</topology>
    </subcellularLocation>
</comment>
<feature type="domain" description="Spore germination protein N-terminal" evidence="9">
    <location>
        <begin position="28"/>
        <end position="198"/>
    </location>
</feature>
<dbReference type="Pfam" id="PF25198">
    <property type="entry name" value="Spore_GerAC_N"/>
    <property type="match status" value="1"/>
</dbReference>
<dbReference type="InterPro" id="IPR038501">
    <property type="entry name" value="Spore_GerAC_C_sf"/>
</dbReference>
<sequence>MMKYMKKITVLLLILSIPSCLLTSCLGYRDLDHIVFVTSILIDRDDENNIVFYFETLNSIRSSSMEANQEKRIIYKIGTQNPGDALNELESHTSAPVTLAHNKVLLFTERFARGGLDQAFELFERWQDSNARTLLGIFVGDTDFYVKPNHQDETMTGLYLYDMLGDMQSVTSDGVKINIKEFMSQKYIGDRVNSVPIINVSKDDVTQGQYYLDGLGLIKEYKLIGKLNSEETGYYNFLVDKGVSGNINTKNPEDETKTVSLMLQNNTRYKSKLKLENDVLKLFVKIKLNTDISAVQGKLKLTDETIAKMEESMEEKLERNCQKMFREWKDRKIDIFDVQEKFERKYPADRRKNIIENTELEVDFKVNIIGTSAVRDAT</sequence>
<evidence type="ECO:0000256" key="5">
    <source>
        <dbReference type="ARBA" id="ARBA00023136"/>
    </source>
</evidence>
<dbReference type="Gene3D" id="3.30.300.210">
    <property type="entry name" value="Nutrient germinant receptor protein C, domain 3"/>
    <property type="match status" value="1"/>
</dbReference>
<feature type="domain" description="Spore germination GerAC-like C-terminal" evidence="8">
    <location>
        <begin position="213"/>
        <end position="371"/>
    </location>
</feature>
<dbReference type="PANTHER" id="PTHR35789">
    <property type="entry name" value="SPORE GERMINATION PROTEIN B3"/>
    <property type="match status" value="1"/>
</dbReference>
<reference evidence="10 11" key="1">
    <citation type="submission" date="2016-10" db="EMBL/GenBank/DDBJ databases">
        <authorList>
            <person name="de Groot N.N."/>
        </authorList>
    </citation>
    <scope>NUCLEOTIDE SEQUENCE [LARGE SCALE GENOMIC DNA]</scope>
    <source>
        <strain evidence="10 11">CGMCC 1.10238</strain>
    </source>
</reference>
<dbReference type="NCBIfam" id="TIGR02887">
    <property type="entry name" value="spore_ger_x_C"/>
    <property type="match status" value="1"/>
</dbReference>
<evidence type="ECO:0000256" key="6">
    <source>
        <dbReference type="ARBA" id="ARBA00023139"/>
    </source>
</evidence>
<comment type="similarity">
    <text evidence="2">Belongs to the GerABKC lipoprotein family.</text>
</comment>
<dbReference type="GO" id="GO:0016020">
    <property type="term" value="C:membrane"/>
    <property type="evidence" value="ECO:0007669"/>
    <property type="project" value="UniProtKB-SubCell"/>
</dbReference>
<evidence type="ECO:0000256" key="2">
    <source>
        <dbReference type="ARBA" id="ARBA00007886"/>
    </source>
</evidence>
<evidence type="ECO:0000259" key="9">
    <source>
        <dbReference type="Pfam" id="PF25198"/>
    </source>
</evidence>
<keyword evidence="5" id="KW-0472">Membrane</keyword>
<dbReference type="InterPro" id="IPR008844">
    <property type="entry name" value="Spore_GerAC-like"/>
</dbReference>
<evidence type="ECO:0000259" key="8">
    <source>
        <dbReference type="Pfam" id="PF05504"/>
    </source>
</evidence>
<proteinExistence type="inferred from homology"/>